<dbReference type="Gene3D" id="3.40.50.1820">
    <property type="entry name" value="alpha/beta hydrolase"/>
    <property type="match status" value="1"/>
</dbReference>
<dbReference type="InterPro" id="IPR029058">
    <property type="entry name" value="AB_hydrolase_fold"/>
</dbReference>
<reference evidence="2 3" key="1">
    <citation type="submission" date="2016-07" db="EMBL/GenBank/DDBJ databases">
        <title>Pervasive Adenine N6-methylation of Active Genes in Fungi.</title>
        <authorList>
            <consortium name="DOE Joint Genome Institute"/>
            <person name="Mondo S.J."/>
            <person name="Dannebaum R.O."/>
            <person name="Kuo R.C."/>
            <person name="Labutti K."/>
            <person name="Haridas S."/>
            <person name="Kuo A."/>
            <person name="Salamov A."/>
            <person name="Ahrendt S.R."/>
            <person name="Lipzen A."/>
            <person name="Sullivan W."/>
            <person name="Andreopoulos W.B."/>
            <person name="Clum A."/>
            <person name="Lindquist E."/>
            <person name="Daum C."/>
            <person name="Ramamoorthy G.K."/>
            <person name="Gryganskyi A."/>
            <person name="Culley D."/>
            <person name="Magnuson J.K."/>
            <person name="James T.Y."/>
            <person name="O'Malley M.A."/>
            <person name="Stajich J.E."/>
            <person name="Spatafora J.W."/>
            <person name="Visel A."/>
            <person name="Grigoriev I.V."/>
        </authorList>
    </citation>
    <scope>NUCLEOTIDE SEQUENCE [LARGE SCALE GENOMIC DNA]</scope>
    <source>
        <strain evidence="2 3">CBS 129021</strain>
    </source>
</reference>
<feature type="domain" description="Dienelactone hydrolase" evidence="1">
    <location>
        <begin position="39"/>
        <end position="254"/>
    </location>
</feature>
<organism evidence="2 3">
    <name type="scientific">Pseudomassariella vexata</name>
    <dbReference type="NCBI Taxonomy" id="1141098"/>
    <lineage>
        <taxon>Eukaryota</taxon>
        <taxon>Fungi</taxon>
        <taxon>Dikarya</taxon>
        <taxon>Ascomycota</taxon>
        <taxon>Pezizomycotina</taxon>
        <taxon>Sordariomycetes</taxon>
        <taxon>Xylariomycetidae</taxon>
        <taxon>Amphisphaeriales</taxon>
        <taxon>Pseudomassariaceae</taxon>
        <taxon>Pseudomassariella</taxon>
    </lineage>
</organism>
<dbReference type="Proteomes" id="UP000193689">
    <property type="component" value="Unassembled WGS sequence"/>
</dbReference>
<keyword evidence="3" id="KW-1185">Reference proteome</keyword>
<dbReference type="STRING" id="1141098.A0A1Y2E7D1"/>
<dbReference type="OrthoDB" id="2147163at2759"/>
<evidence type="ECO:0000313" key="3">
    <source>
        <dbReference type="Proteomes" id="UP000193689"/>
    </source>
</evidence>
<dbReference type="PANTHER" id="PTHR47668">
    <property type="entry name" value="DIENELACTONE HYDROLASE FAMILY PROTEIN (AFU_ORTHOLOGUE AFUA_6G01940)"/>
    <property type="match status" value="1"/>
</dbReference>
<sequence>MSTMPAQHGHSEACCNLPPVVSKGYEGKGVYEELGGYNSYVTGPKDATRGIISIMDIFGFFPQTLQGADILATSDKDNKYKVFMPDWFKGEACPIEWFPPDNEDKQKKLGSFFEKHTPPSVAKQVPDYFKAVAAKYPEITTWGIMGFCWGGKIVSLVTSSDDNPFKAAVECHPAMVDPSEAEKIKVPLLMLASKDEPVEDVKKFEQNLTGPKQVETFDDQIHGWMAARSNLEDSRVKEEYSRGYETVLKFFAKYV</sequence>
<dbReference type="Pfam" id="PF01738">
    <property type="entry name" value="DLH"/>
    <property type="match status" value="1"/>
</dbReference>
<dbReference type="RefSeq" id="XP_040717971.1">
    <property type="nucleotide sequence ID" value="XM_040858157.1"/>
</dbReference>
<proteinExistence type="predicted"/>
<gene>
    <name evidence="2" type="ORF">BCR38DRAFT_407327</name>
</gene>
<dbReference type="GO" id="GO:0016787">
    <property type="term" value="F:hydrolase activity"/>
    <property type="evidence" value="ECO:0007669"/>
    <property type="project" value="UniProtKB-KW"/>
</dbReference>
<dbReference type="GeneID" id="63774369"/>
<accession>A0A1Y2E7D1</accession>
<evidence type="ECO:0000259" key="1">
    <source>
        <dbReference type="Pfam" id="PF01738"/>
    </source>
</evidence>
<dbReference type="PANTHER" id="PTHR47668:SF1">
    <property type="entry name" value="DIENELACTONE HYDROLASE DOMAIN-CONTAINING PROTEIN-RELATED"/>
    <property type="match status" value="1"/>
</dbReference>
<dbReference type="InterPro" id="IPR002925">
    <property type="entry name" value="Dienelactn_hydro"/>
</dbReference>
<dbReference type="AlphaFoldDB" id="A0A1Y2E7D1"/>
<dbReference type="SUPFAM" id="SSF53474">
    <property type="entry name" value="alpha/beta-Hydrolases"/>
    <property type="match status" value="1"/>
</dbReference>
<protein>
    <submittedName>
        <fullName evidence="2">Dienelactone hydrolase</fullName>
    </submittedName>
</protein>
<evidence type="ECO:0000313" key="2">
    <source>
        <dbReference type="EMBL" id="ORY67347.1"/>
    </source>
</evidence>
<name>A0A1Y2E7D1_9PEZI</name>
<dbReference type="EMBL" id="MCFJ01000004">
    <property type="protein sequence ID" value="ORY67347.1"/>
    <property type="molecule type" value="Genomic_DNA"/>
</dbReference>
<dbReference type="InParanoid" id="A0A1Y2E7D1"/>
<comment type="caution">
    <text evidence="2">The sequence shown here is derived from an EMBL/GenBank/DDBJ whole genome shotgun (WGS) entry which is preliminary data.</text>
</comment>
<keyword evidence="2" id="KW-0378">Hydrolase</keyword>